<dbReference type="InterPro" id="IPR023809">
    <property type="entry name" value="Thiopep_bacteriocin_synth_dom"/>
</dbReference>
<reference evidence="3 4" key="1">
    <citation type="journal article" date="2007" name="Genome Res.">
        <title>Genome characteristics of facultatively symbiotic Frankia sp. strains reflect host range and host plant biogeography.</title>
        <authorList>
            <person name="Normand P."/>
            <person name="Lapierre P."/>
            <person name="Tisa L.S."/>
            <person name="Gogarten J.P."/>
            <person name="Alloisio N."/>
            <person name="Bagnarol E."/>
            <person name="Bassi C.A."/>
            <person name="Berry A.M."/>
            <person name="Bickhart D.M."/>
            <person name="Choisne N."/>
            <person name="Couloux A."/>
            <person name="Cournoyer B."/>
            <person name="Cruveiller S."/>
            <person name="Daubin V."/>
            <person name="Demange N."/>
            <person name="Francino M.P."/>
            <person name="Goltsman E."/>
            <person name="Huang Y."/>
            <person name="Kopp O.R."/>
            <person name="Labarre L."/>
            <person name="Lapidus A."/>
            <person name="Lavire C."/>
            <person name="Marechal J."/>
            <person name="Martinez M."/>
            <person name="Mastronunzio J.E."/>
            <person name="Mullin B.C."/>
            <person name="Niemann J."/>
            <person name="Pujic P."/>
            <person name="Rawnsley T."/>
            <person name="Rouy Z."/>
            <person name="Schenowitz C."/>
            <person name="Sellstedt A."/>
            <person name="Tavares F."/>
            <person name="Tomkins J.P."/>
            <person name="Vallenet D."/>
            <person name="Valverde C."/>
            <person name="Wall L.G."/>
            <person name="Wang Y."/>
            <person name="Medigue C."/>
            <person name="Benson D.R."/>
        </authorList>
    </citation>
    <scope>NUCLEOTIDE SEQUENCE [LARGE SCALE GENOMIC DNA]</scope>
    <source>
        <strain evidence="4">DSM 45818 / CECT 9043 / CcI3</strain>
    </source>
</reference>
<dbReference type="PhylomeDB" id="Q2JBZ3"/>
<protein>
    <submittedName>
        <fullName evidence="3">O-methyltransferase</fullName>
    </submittedName>
</protein>
<dbReference type="STRING" id="106370.Francci3_1823"/>
<feature type="compositionally biased region" description="Basic and acidic residues" evidence="1">
    <location>
        <begin position="1"/>
        <end position="12"/>
    </location>
</feature>
<gene>
    <name evidence="3" type="ordered locus">Francci3_1823</name>
</gene>
<dbReference type="Pfam" id="PF14028">
    <property type="entry name" value="Lant_dehydr_C"/>
    <property type="match status" value="1"/>
</dbReference>
<sequence length="283" mass="31365">MIRNDSDPRPCIDDAPQNDEDGCSPRHPWRQATMHFADYAQADAAGRDLGAALVAAENDHLLDAWWFIRKSPCWRLRFQPTSPVDDAATKAVHDHLHALRERGRIAGWSETLYEPETFAFGGPPAMQIAHRLFHQDSRHLLTTAPRSRARARALSILACVSLMRSAGQDWYEQGDIWARVAEHRRCPPDLVSDSRSLEPSLTRLLSAQTPDTNALGKDADLAHWIGAFGATGRDLGRLAHDGTLQRGLRAVLAHHIIFHWNRAGLSHDAQAVLARAASTVVLG</sequence>
<feature type="domain" description="Thiopeptide-type bacteriocin biosynthesis" evidence="2">
    <location>
        <begin position="29"/>
        <end position="279"/>
    </location>
</feature>
<evidence type="ECO:0000313" key="4">
    <source>
        <dbReference type="Proteomes" id="UP000001937"/>
    </source>
</evidence>
<dbReference type="OrthoDB" id="4678170at2"/>
<organism evidence="3 4">
    <name type="scientific">Frankia casuarinae (strain DSM 45818 / CECT 9043 / HFP020203 / CcI3)</name>
    <dbReference type="NCBI Taxonomy" id="106370"/>
    <lineage>
        <taxon>Bacteria</taxon>
        <taxon>Bacillati</taxon>
        <taxon>Actinomycetota</taxon>
        <taxon>Actinomycetes</taxon>
        <taxon>Frankiales</taxon>
        <taxon>Frankiaceae</taxon>
        <taxon>Frankia</taxon>
    </lineage>
</organism>
<evidence type="ECO:0000259" key="2">
    <source>
        <dbReference type="Pfam" id="PF14028"/>
    </source>
</evidence>
<dbReference type="HOGENOM" id="CLU_959484_0_0_11"/>
<proteinExistence type="predicted"/>
<evidence type="ECO:0000313" key="3">
    <source>
        <dbReference type="EMBL" id="ABD11199.1"/>
    </source>
</evidence>
<dbReference type="Proteomes" id="UP000001937">
    <property type="component" value="Chromosome"/>
</dbReference>
<feature type="region of interest" description="Disordered" evidence="1">
    <location>
        <begin position="1"/>
        <end position="27"/>
    </location>
</feature>
<name>Q2JBZ3_FRACC</name>
<dbReference type="KEGG" id="fra:Francci3_1823"/>
<evidence type="ECO:0000256" key="1">
    <source>
        <dbReference type="SAM" id="MobiDB-lite"/>
    </source>
</evidence>
<dbReference type="RefSeq" id="WP_011436259.1">
    <property type="nucleotide sequence ID" value="NC_007777.1"/>
</dbReference>
<keyword evidence="4" id="KW-1185">Reference proteome</keyword>
<dbReference type="EMBL" id="CP000249">
    <property type="protein sequence ID" value="ABD11199.1"/>
    <property type="molecule type" value="Genomic_DNA"/>
</dbReference>
<dbReference type="AlphaFoldDB" id="Q2JBZ3"/>
<dbReference type="NCBIfam" id="TIGR03891">
    <property type="entry name" value="thiopep_ocin"/>
    <property type="match status" value="1"/>
</dbReference>
<dbReference type="eggNOG" id="COG2518">
    <property type="taxonomic scope" value="Bacteria"/>
</dbReference>
<accession>Q2JBZ3</accession>